<dbReference type="SUPFAM" id="SSF89009">
    <property type="entry name" value="GAT-like domain"/>
    <property type="match status" value="1"/>
</dbReference>
<organism evidence="2 3">
    <name type="scientific">Kazachstania africana (strain ATCC 22294 / BCRC 22015 / CBS 2517 / CECT 1963 / NBRC 1671 / NRRL Y-8276)</name>
    <name type="common">Yeast</name>
    <name type="synonym">Kluyveromyces africanus</name>
    <dbReference type="NCBI Taxonomy" id="1071382"/>
    <lineage>
        <taxon>Eukaryota</taxon>
        <taxon>Fungi</taxon>
        <taxon>Dikarya</taxon>
        <taxon>Ascomycota</taxon>
        <taxon>Saccharomycotina</taxon>
        <taxon>Saccharomycetes</taxon>
        <taxon>Saccharomycetales</taxon>
        <taxon>Saccharomycetaceae</taxon>
        <taxon>Kazachstania</taxon>
    </lineage>
</organism>
<sequence>MGFLVDHPHTAITETVYRVVTMDEYELESNLPSLVRMIKDASSDYQYTLNQEELARAIRKKLKYGSKLQQVRSLDLLNMLISQGIKFSTVYNDDKLIERLDVVTTAKVMNKRDGQGKPYSSRVVKNCNKYLISWNDYILDNGLDRSRCYRSILDLSEKVRTNYSNNISSKKTSKNKSTSRRGFLNDRADESMNYYKKPKTADQLYRIPPIDLKKESPKISLTLSNALAAAIALENSLITLPAGKNAMDDEEVTEKFVKARDIRRKVLRYLQLVTEGEFLGSLIHANDKLVEALTKFDERSWEEGTDGVRDDDDDDEGYDDDSINNYETDDSDDMDESRNTVSSSAPRRNIETDIYANTTKGSSSNPFGDQNEI</sequence>
<keyword evidence="3" id="KW-1185">Reference proteome</keyword>
<feature type="compositionally biased region" description="Acidic residues" evidence="1">
    <location>
        <begin position="309"/>
        <end position="335"/>
    </location>
</feature>
<accession>H2ATI4</accession>
<dbReference type="InParanoid" id="H2ATI4"/>
<dbReference type="GO" id="GO:0006897">
    <property type="term" value="P:endocytosis"/>
    <property type="evidence" value="ECO:0007669"/>
    <property type="project" value="EnsemblFungi"/>
</dbReference>
<dbReference type="SUPFAM" id="SSF48464">
    <property type="entry name" value="ENTH/VHS domain"/>
    <property type="match status" value="1"/>
</dbReference>
<dbReference type="RefSeq" id="XP_003956819.1">
    <property type="nucleotide sequence ID" value="XM_003956770.1"/>
</dbReference>
<dbReference type="STRING" id="1071382.H2ATI4"/>
<gene>
    <name evidence="2" type="primary">KAFR0D00370</name>
    <name evidence="2" type="ORF">KAFR_0D00370</name>
</gene>
<dbReference type="CDD" id="cd16980">
    <property type="entry name" value="VHS_Lsb5"/>
    <property type="match status" value="1"/>
</dbReference>
<dbReference type="GO" id="GO:0030479">
    <property type="term" value="C:actin cortical patch"/>
    <property type="evidence" value="ECO:0007669"/>
    <property type="project" value="EnsemblFungi"/>
</dbReference>
<dbReference type="GeneID" id="13885629"/>
<dbReference type="AlphaFoldDB" id="H2ATI4"/>
<dbReference type="InterPro" id="IPR044103">
    <property type="entry name" value="GAT_LSB5"/>
</dbReference>
<dbReference type="CDD" id="cd14232">
    <property type="entry name" value="GAT_LSB5"/>
    <property type="match status" value="1"/>
</dbReference>
<feature type="region of interest" description="Disordered" evidence="1">
    <location>
        <begin position="300"/>
        <end position="373"/>
    </location>
</feature>
<dbReference type="GO" id="GO:0007015">
    <property type="term" value="P:actin filament organization"/>
    <property type="evidence" value="ECO:0007669"/>
    <property type="project" value="EnsemblFungi"/>
</dbReference>
<dbReference type="KEGG" id="kaf:KAFR_0D00370"/>
<name>H2ATI4_KAZAF</name>
<evidence type="ECO:0008006" key="4">
    <source>
        <dbReference type="Google" id="ProtNLM"/>
    </source>
</evidence>
<evidence type="ECO:0000313" key="3">
    <source>
        <dbReference type="Proteomes" id="UP000005220"/>
    </source>
</evidence>
<dbReference type="FunCoup" id="H2ATI4">
    <property type="interactions" value="33"/>
</dbReference>
<dbReference type="PANTHER" id="PTHR47789:SF1">
    <property type="entry name" value="LAS SEVENTEEN-BINDING PROTEIN 5"/>
    <property type="match status" value="1"/>
</dbReference>
<evidence type="ECO:0000256" key="1">
    <source>
        <dbReference type="SAM" id="MobiDB-lite"/>
    </source>
</evidence>
<proteinExistence type="predicted"/>
<dbReference type="PANTHER" id="PTHR47789">
    <property type="entry name" value="LAS SEVENTEEN-BINDING PROTEIN 5"/>
    <property type="match status" value="1"/>
</dbReference>
<dbReference type="HOGENOM" id="CLU_036827_2_0_1"/>
<protein>
    <recommendedName>
        <fullName evidence="4">VHS domain-containing protein</fullName>
    </recommendedName>
</protein>
<dbReference type="EMBL" id="HE650824">
    <property type="protein sequence ID" value="CCF57684.1"/>
    <property type="molecule type" value="Genomic_DNA"/>
</dbReference>
<dbReference type="OrthoDB" id="10068368at2759"/>
<evidence type="ECO:0000313" key="2">
    <source>
        <dbReference type="EMBL" id="CCF57684.1"/>
    </source>
</evidence>
<feature type="compositionally biased region" description="Polar residues" evidence="1">
    <location>
        <begin position="355"/>
        <end position="373"/>
    </location>
</feature>
<reference evidence="2 3" key="1">
    <citation type="journal article" date="2011" name="Proc. Natl. Acad. Sci. U.S.A.">
        <title>Evolutionary erosion of yeast sex chromosomes by mating-type switching accidents.</title>
        <authorList>
            <person name="Gordon J.L."/>
            <person name="Armisen D."/>
            <person name="Proux-Wera E."/>
            <person name="Oheigeartaigh S.S."/>
            <person name="Byrne K.P."/>
            <person name="Wolfe K.H."/>
        </authorList>
    </citation>
    <scope>NUCLEOTIDE SEQUENCE [LARGE SCALE GENOMIC DNA]</scope>
    <source>
        <strain evidence="3">ATCC 22294 / BCRC 22015 / CBS 2517 / CECT 1963 / NBRC 1671 / NRRL Y-8276</strain>
    </source>
</reference>
<dbReference type="InterPro" id="IPR008942">
    <property type="entry name" value="ENTH_VHS"/>
</dbReference>
<dbReference type="Proteomes" id="UP000005220">
    <property type="component" value="Chromosome 4"/>
</dbReference>
<dbReference type="eggNOG" id="ENOG502QR8R">
    <property type="taxonomic scope" value="Eukaryota"/>
</dbReference>
<dbReference type="GO" id="GO:0051666">
    <property type="term" value="P:actin cortical patch localization"/>
    <property type="evidence" value="ECO:0007669"/>
    <property type="project" value="EnsemblFungi"/>
</dbReference>
<dbReference type="InterPro" id="IPR045007">
    <property type="entry name" value="LSB5"/>
</dbReference>